<dbReference type="AlphaFoldDB" id="A0A949TZ01"/>
<sequence length="47" mass="5407">MNKNLLLITTHEVIEECLAESLDIREKPALFLKKATKSQAKIRKVLK</sequence>
<dbReference type="EMBL" id="JAEEGC010000046">
    <property type="protein sequence ID" value="MBV7273463.1"/>
    <property type="molecule type" value="Genomic_DNA"/>
</dbReference>
<dbReference type="RefSeq" id="WP_218320532.1">
    <property type="nucleotide sequence ID" value="NZ_JAEEGC010000046.1"/>
</dbReference>
<proteinExistence type="predicted"/>
<evidence type="ECO:0000313" key="1">
    <source>
        <dbReference type="EMBL" id="MBV7273463.1"/>
    </source>
</evidence>
<evidence type="ECO:0000313" key="2">
    <source>
        <dbReference type="Proteomes" id="UP000694308"/>
    </source>
</evidence>
<keyword evidence="2" id="KW-1185">Reference proteome</keyword>
<gene>
    <name evidence="1" type="ORF">I6U48_11140</name>
</gene>
<reference evidence="1" key="1">
    <citation type="submission" date="2020-12" db="EMBL/GenBank/DDBJ databases">
        <title>Clostridium thailandense sp. nov., a novel acetogenic bacterium isolated from peat land soil in Thailand.</title>
        <authorList>
            <person name="Chaikitkaew S."/>
            <person name="Birkeland N.K."/>
        </authorList>
    </citation>
    <scope>NUCLEOTIDE SEQUENCE</scope>
    <source>
        <strain evidence="1">PL3</strain>
    </source>
</reference>
<organism evidence="1 2">
    <name type="scientific">Clostridium thailandense</name>
    <dbReference type="NCBI Taxonomy" id="2794346"/>
    <lineage>
        <taxon>Bacteria</taxon>
        <taxon>Bacillati</taxon>
        <taxon>Bacillota</taxon>
        <taxon>Clostridia</taxon>
        <taxon>Eubacteriales</taxon>
        <taxon>Clostridiaceae</taxon>
        <taxon>Clostridium</taxon>
    </lineage>
</organism>
<name>A0A949TZ01_9CLOT</name>
<accession>A0A949TZ01</accession>
<dbReference type="Proteomes" id="UP000694308">
    <property type="component" value="Unassembled WGS sequence"/>
</dbReference>
<comment type="caution">
    <text evidence="1">The sequence shown here is derived from an EMBL/GenBank/DDBJ whole genome shotgun (WGS) entry which is preliminary data.</text>
</comment>
<protein>
    <submittedName>
        <fullName evidence="1">Uncharacterized protein</fullName>
    </submittedName>
</protein>